<dbReference type="NCBIfam" id="TIGR03263">
    <property type="entry name" value="guanyl_kin"/>
    <property type="match status" value="1"/>
</dbReference>
<dbReference type="InterPro" id="IPR017665">
    <property type="entry name" value="Guanylate_kinase"/>
</dbReference>
<dbReference type="CDD" id="cd00071">
    <property type="entry name" value="GMPK"/>
    <property type="match status" value="1"/>
</dbReference>
<feature type="domain" description="Guanylate kinase-like" evidence="14">
    <location>
        <begin position="2"/>
        <end position="182"/>
    </location>
</feature>
<dbReference type="PROSITE" id="PS50052">
    <property type="entry name" value="GUANYLATE_KINASE_2"/>
    <property type="match status" value="1"/>
</dbReference>
<keyword evidence="6 13" id="KW-0963">Cytoplasm</keyword>
<proteinExistence type="inferred from homology"/>
<dbReference type="Gene3D" id="3.40.50.300">
    <property type="entry name" value="P-loop containing nucleotide triphosphate hydrolases"/>
    <property type="match status" value="1"/>
</dbReference>
<protein>
    <recommendedName>
        <fullName evidence="5 13">Guanylate kinase</fullName>
        <ecNumber evidence="4 13">2.7.4.8</ecNumber>
    </recommendedName>
    <alternativeName>
        <fullName evidence="11 13">GMP kinase</fullName>
    </alternativeName>
</protein>
<evidence type="ECO:0000256" key="9">
    <source>
        <dbReference type="ARBA" id="ARBA00022777"/>
    </source>
</evidence>
<dbReference type="HAMAP" id="MF_00328">
    <property type="entry name" value="Guanylate_kinase"/>
    <property type="match status" value="1"/>
</dbReference>
<dbReference type="GO" id="GO:0005524">
    <property type="term" value="F:ATP binding"/>
    <property type="evidence" value="ECO:0007669"/>
    <property type="project" value="UniProtKB-UniRule"/>
</dbReference>
<evidence type="ECO:0000256" key="6">
    <source>
        <dbReference type="ARBA" id="ARBA00022490"/>
    </source>
</evidence>
<evidence type="ECO:0000256" key="8">
    <source>
        <dbReference type="ARBA" id="ARBA00022741"/>
    </source>
</evidence>
<accession>A0A2P8D5K0</accession>
<dbReference type="Pfam" id="PF00625">
    <property type="entry name" value="Guanylate_kin"/>
    <property type="match status" value="1"/>
</dbReference>
<organism evidence="15 16">
    <name type="scientific">Taibaiella chishuiensis</name>
    <dbReference type="NCBI Taxonomy" id="1434707"/>
    <lineage>
        <taxon>Bacteria</taxon>
        <taxon>Pseudomonadati</taxon>
        <taxon>Bacteroidota</taxon>
        <taxon>Chitinophagia</taxon>
        <taxon>Chitinophagales</taxon>
        <taxon>Chitinophagaceae</taxon>
        <taxon>Taibaiella</taxon>
    </lineage>
</organism>
<evidence type="ECO:0000256" key="13">
    <source>
        <dbReference type="HAMAP-Rule" id="MF_00328"/>
    </source>
</evidence>
<evidence type="ECO:0000313" key="15">
    <source>
        <dbReference type="EMBL" id="PSK92504.1"/>
    </source>
</evidence>
<comment type="function">
    <text evidence="1 13">Essential for recycling GMP and indirectly, cGMP.</text>
</comment>
<dbReference type="Proteomes" id="UP000240572">
    <property type="component" value="Unassembled WGS sequence"/>
</dbReference>
<evidence type="ECO:0000256" key="11">
    <source>
        <dbReference type="ARBA" id="ARBA00030128"/>
    </source>
</evidence>
<dbReference type="PANTHER" id="PTHR23117">
    <property type="entry name" value="GUANYLATE KINASE-RELATED"/>
    <property type="match status" value="1"/>
</dbReference>
<keyword evidence="10 13" id="KW-0067">ATP-binding</keyword>
<dbReference type="EMBL" id="PYGD01000003">
    <property type="protein sequence ID" value="PSK92504.1"/>
    <property type="molecule type" value="Genomic_DNA"/>
</dbReference>
<dbReference type="Gene3D" id="3.30.63.10">
    <property type="entry name" value="Guanylate Kinase phosphate binding domain"/>
    <property type="match status" value="1"/>
</dbReference>
<evidence type="ECO:0000259" key="14">
    <source>
        <dbReference type="PROSITE" id="PS50052"/>
    </source>
</evidence>
<dbReference type="InterPro" id="IPR008145">
    <property type="entry name" value="GK/Ca_channel_bsu"/>
</dbReference>
<comment type="caution">
    <text evidence="15">The sequence shown here is derived from an EMBL/GenBank/DDBJ whole genome shotgun (WGS) entry which is preliminary data.</text>
</comment>
<name>A0A2P8D5K0_9BACT</name>
<dbReference type="InterPro" id="IPR008144">
    <property type="entry name" value="Guanylate_kin-like_dom"/>
</dbReference>
<evidence type="ECO:0000256" key="10">
    <source>
        <dbReference type="ARBA" id="ARBA00022840"/>
    </source>
</evidence>
<dbReference type="FunFam" id="3.30.63.10:FF:000005">
    <property type="entry name" value="Guanylate kinase"/>
    <property type="match status" value="1"/>
</dbReference>
<evidence type="ECO:0000256" key="7">
    <source>
        <dbReference type="ARBA" id="ARBA00022679"/>
    </source>
</evidence>
<dbReference type="GO" id="GO:0004385">
    <property type="term" value="F:GMP kinase activity"/>
    <property type="evidence" value="ECO:0007669"/>
    <property type="project" value="UniProtKB-UniRule"/>
</dbReference>
<dbReference type="InterPro" id="IPR027417">
    <property type="entry name" value="P-loop_NTPase"/>
</dbReference>
<evidence type="ECO:0000256" key="5">
    <source>
        <dbReference type="ARBA" id="ARBA00016296"/>
    </source>
</evidence>
<keyword evidence="8 13" id="KW-0547">Nucleotide-binding</keyword>
<comment type="similarity">
    <text evidence="3 13">Belongs to the guanylate kinase family.</text>
</comment>
<dbReference type="PANTHER" id="PTHR23117:SF13">
    <property type="entry name" value="GUANYLATE KINASE"/>
    <property type="match status" value="1"/>
</dbReference>
<evidence type="ECO:0000256" key="2">
    <source>
        <dbReference type="ARBA" id="ARBA00004496"/>
    </source>
</evidence>
<dbReference type="SUPFAM" id="SSF52540">
    <property type="entry name" value="P-loop containing nucleoside triphosphate hydrolases"/>
    <property type="match status" value="1"/>
</dbReference>
<gene>
    <name evidence="13" type="primary">gmk</name>
    <name evidence="15" type="ORF">B0I18_10381</name>
</gene>
<feature type="binding site" evidence="13">
    <location>
        <begin position="9"/>
        <end position="16"/>
    </location>
    <ligand>
        <name>ATP</name>
        <dbReference type="ChEBI" id="CHEBI:30616"/>
    </ligand>
</feature>
<comment type="catalytic activity">
    <reaction evidence="12 13">
        <text>GMP + ATP = GDP + ADP</text>
        <dbReference type="Rhea" id="RHEA:20780"/>
        <dbReference type="ChEBI" id="CHEBI:30616"/>
        <dbReference type="ChEBI" id="CHEBI:58115"/>
        <dbReference type="ChEBI" id="CHEBI:58189"/>
        <dbReference type="ChEBI" id="CHEBI:456216"/>
        <dbReference type="EC" id="2.7.4.8"/>
    </reaction>
</comment>
<evidence type="ECO:0000313" key="16">
    <source>
        <dbReference type="Proteomes" id="UP000240572"/>
    </source>
</evidence>
<dbReference type="AlphaFoldDB" id="A0A2P8D5K0"/>
<dbReference type="EC" id="2.7.4.8" evidence="4 13"/>
<evidence type="ECO:0000256" key="3">
    <source>
        <dbReference type="ARBA" id="ARBA00005790"/>
    </source>
</evidence>
<dbReference type="SMART" id="SM00072">
    <property type="entry name" value="GuKc"/>
    <property type="match status" value="1"/>
</dbReference>
<dbReference type="RefSeq" id="WP_106522694.1">
    <property type="nucleotide sequence ID" value="NZ_PYGD01000003.1"/>
</dbReference>
<comment type="subcellular location">
    <subcellularLocation>
        <location evidence="2 13">Cytoplasm</location>
    </subcellularLocation>
</comment>
<evidence type="ECO:0000256" key="1">
    <source>
        <dbReference type="ARBA" id="ARBA00003531"/>
    </source>
</evidence>
<evidence type="ECO:0000256" key="12">
    <source>
        <dbReference type="ARBA" id="ARBA00048594"/>
    </source>
</evidence>
<keyword evidence="16" id="KW-1185">Reference proteome</keyword>
<sequence>MNKIIIITAPSGSGKTTIVKRLLERDPDLAFSISACTRKPRPGEVHGKDYYFLTEEDFKAKIEEEAFIEWEMVYTGKYYGTLKTEVDRIWSCNQAPLVDIDVLGALNIKSQYPDSSLSLFIKAPSTEELRKRLEARGTETEHTLKERLDKAAYELGFADRFDRIIVNDNLEQAIAETIEVIDDFLKH</sequence>
<reference evidence="15 16" key="1">
    <citation type="submission" date="2018-03" db="EMBL/GenBank/DDBJ databases">
        <title>Genomic Encyclopedia of Type Strains, Phase III (KMG-III): the genomes of soil and plant-associated and newly described type strains.</title>
        <authorList>
            <person name="Whitman W."/>
        </authorList>
    </citation>
    <scope>NUCLEOTIDE SEQUENCE [LARGE SCALE GENOMIC DNA]</scope>
    <source>
        <strain evidence="15 16">CGMCC 1.12700</strain>
    </source>
</reference>
<keyword evidence="7 13" id="KW-0808">Transferase</keyword>
<dbReference type="GO" id="GO:0005829">
    <property type="term" value="C:cytosol"/>
    <property type="evidence" value="ECO:0007669"/>
    <property type="project" value="TreeGrafter"/>
</dbReference>
<dbReference type="OrthoDB" id="9808150at2"/>
<keyword evidence="9 13" id="KW-0418">Kinase</keyword>
<evidence type="ECO:0000256" key="4">
    <source>
        <dbReference type="ARBA" id="ARBA00012961"/>
    </source>
</evidence>